<feature type="transmembrane region" description="Helical" evidence="7">
    <location>
        <begin position="251"/>
        <end position="269"/>
    </location>
</feature>
<accession>A0A5K7YI26</accession>
<feature type="transmembrane region" description="Helical" evidence="7">
    <location>
        <begin position="198"/>
        <end position="217"/>
    </location>
</feature>
<feature type="transmembrane region" description="Helical" evidence="7">
    <location>
        <begin position="143"/>
        <end position="162"/>
    </location>
</feature>
<dbReference type="Proteomes" id="UP000427906">
    <property type="component" value="Chromosome"/>
</dbReference>
<feature type="transmembrane region" description="Helical" evidence="7">
    <location>
        <begin position="113"/>
        <end position="131"/>
    </location>
</feature>
<sequence length="534" mass="56622">MDPVLIVAAFILGALSSRVGLPPLVGYLVAGFVLNSLGVAAGDQLETIADAGVTLLLFSVGLKLKLKNLASPEVWAGATLHMLITVAAFGLGIGLLGMAGLPAMGGLDWKLCLLIAFALSFSSTVFAVKVFEEKREMASRHAVTAIGILIMQDLIAVVFLAVSSGKTPSIWAPFWIGALFLLRPLLLRFMSRCGHGELLMLFGILLPAAGYGSFELVGLKGDLGALVFGMLVAGHPKTSELAQALLSFKDLFLVGFFLNIGISGAPSLAAVGIALLLALVMPLKAALFFGLLTRFKLRARTSLLSSLSLANYSEFGLIVGAIGVANGWIGSDWLVILAIALSCTFIMAAPANSFAHAIYARWADPLKRFQIAERLPDEVPLDPGDAKIAVIGLGGIGSAAYDEMRRRYGNVVVGVDFCEESVAAHLEHGRRVVLGDASDSDFWARTDPATTRIDLVMLTLPDPKASVFAIGQMKDRGYAGQITASVRYEDEVAELKQAGIDAAYVVYEEAGVGFADHVCKHVDHRYLQDAGLTS</sequence>
<name>A0A5K7YI26_9BACT</name>
<dbReference type="Gene3D" id="3.40.50.720">
    <property type="entry name" value="NAD(P)-binding Rossmann-like Domain"/>
    <property type="match status" value="1"/>
</dbReference>
<evidence type="ECO:0000256" key="2">
    <source>
        <dbReference type="ARBA" id="ARBA00005551"/>
    </source>
</evidence>
<comment type="similarity">
    <text evidence="2">Belongs to the monovalent cation:proton antiporter 2 (CPA2) transporter (TC 2.A.37) family.</text>
</comment>
<dbReference type="InterPro" id="IPR003148">
    <property type="entry name" value="RCK_N"/>
</dbReference>
<evidence type="ECO:0000256" key="7">
    <source>
        <dbReference type="SAM" id="Phobius"/>
    </source>
</evidence>
<dbReference type="PROSITE" id="PS51201">
    <property type="entry name" value="RCK_N"/>
    <property type="match status" value="1"/>
</dbReference>
<evidence type="ECO:0000256" key="3">
    <source>
        <dbReference type="ARBA" id="ARBA00022448"/>
    </source>
</evidence>
<feature type="domain" description="RCK N-terminal" evidence="8">
    <location>
        <begin position="385"/>
        <end position="506"/>
    </location>
</feature>
<dbReference type="Pfam" id="PF02254">
    <property type="entry name" value="TrkA_N"/>
    <property type="match status" value="1"/>
</dbReference>
<evidence type="ECO:0000256" key="5">
    <source>
        <dbReference type="ARBA" id="ARBA00022989"/>
    </source>
</evidence>
<evidence type="ECO:0000259" key="8">
    <source>
        <dbReference type="PROSITE" id="PS51201"/>
    </source>
</evidence>
<keyword evidence="5 7" id="KW-1133">Transmembrane helix</keyword>
<dbReference type="EMBL" id="AP021874">
    <property type="protein sequence ID" value="BBO67529.1"/>
    <property type="molecule type" value="Genomic_DNA"/>
</dbReference>
<gene>
    <name evidence="9" type="ORF">DSCA_14590</name>
</gene>
<keyword evidence="6 7" id="KW-0472">Membrane</keyword>
<dbReference type="GO" id="GO:0016020">
    <property type="term" value="C:membrane"/>
    <property type="evidence" value="ECO:0007669"/>
    <property type="project" value="UniProtKB-SubCell"/>
</dbReference>
<dbReference type="PANTHER" id="PTHR42751:SF1">
    <property type="entry name" value="CATION_PROTON ANTIPORTER YBAL-RELATED"/>
    <property type="match status" value="1"/>
</dbReference>
<evidence type="ECO:0000313" key="9">
    <source>
        <dbReference type="EMBL" id="BBO67529.1"/>
    </source>
</evidence>
<dbReference type="GO" id="GO:1902600">
    <property type="term" value="P:proton transmembrane transport"/>
    <property type="evidence" value="ECO:0007669"/>
    <property type="project" value="InterPro"/>
</dbReference>
<dbReference type="AlphaFoldDB" id="A0A5K7YI26"/>
<dbReference type="KEGG" id="dalk:DSCA_14590"/>
<feature type="transmembrane region" description="Helical" evidence="7">
    <location>
        <begin position="44"/>
        <end position="62"/>
    </location>
</feature>
<organism evidence="9 10">
    <name type="scientific">Desulfosarcina alkanivorans</name>
    <dbReference type="NCBI Taxonomy" id="571177"/>
    <lineage>
        <taxon>Bacteria</taxon>
        <taxon>Pseudomonadati</taxon>
        <taxon>Thermodesulfobacteriota</taxon>
        <taxon>Desulfobacteria</taxon>
        <taxon>Desulfobacterales</taxon>
        <taxon>Desulfosarcinaceae</taxon>
        <taxon>Desulfosarcina</taxon>
    </lineage>
</organism>
<dbReference type="InterPro" id="IPR036291">
    <property type="entry name" value="NAD(P)-bd_dom_sf"/>
</dbReference>
<keyword evidence="10" id="KW-1185">Reference proteome</keyword>
<dbReference type="PANTHER" id="PTHR42751">
    <property type="entry name" value="SODIUM/HYDROGEN EXCHANGER FAMILY/TRKA DOMAIN PROTEIN"/>
    <property type="match status" value="1"/>
</dbReference>
<dbReference type="RefSeq" id="WP_155315782.1">
    <property type="nucleotide sequence ID" value="NZ_AP021874.1"/>
</dbReference>
<dbReference type="GO" id="GO:0006813">
    <property type="term" value="P:potassium ion transport"/>
    <property type="evidence" value="ECO:0007669"/>
    <property type="project" value="InterPro"/>
</dbReference>
<dbReference type="Gene3D" id="1.20.1530.20">
    <property type="match status" value="1"/>
</dbReference>
<evidence type="ECO:0000256" key="4">
    <source>
        <dbReference type="ARBA" id="ARBA00022692"/>
    </source>
</evidence>
<dbReference type="SUPFAM" id="SSF51735">
    <property type="entry name" value="NAD(P)-binding Rossmann-fold domains"/>
    <property type="match status" value="1"/>
</dbReference>
<reference evidence="9 10" key="1">
    <citation type="submission" date="2019-11" db="EMBL/GenBank/DDBJ databases">
        <title>Comparative genomics of hydrocarbon-degrading Desulfosarcina strains.</title>
        <authorList>
            <person name="Watanabe M."/>
            <person name="Kojima H."/>
            <person name="Fukui M."/>
        </authorList>
    </citation>
    <scope>NUCLEOTIDE SEQUENCE [LARGE SCALE GENOMIC DNA]</scope>
    <source>
        <strain evidence="9 10">PL12</strain>
    </source>
</reference>
<evidence type="ECO:0000256" key="6">
    <source>
        <dbReference type="ARBA" id="ARBA00023136"/>
    </source>
</evidence>
<protein>
    <submittedName>
        <fullName evidence="9">Potassium transporter Kef</fullName>
    </submittedName>
</protein>
<evidence type="ECO:0000256" key="1">
    <source>
        <dbReference type="ARBA" id="ARBA00004141"/>
    </source>
</evidence>
<feature type="transmembrane region" description="Helical" evidence="7">
    <location>
        <begin position="74"/>
        <end position="101"/>
    </location>
</feature>
<comment type="subcellular location">
    <subcellularLocation>
        <location evidence="1">Membrane</location>
        <topology evidence="1">Multi-pass membrane protein</topology>
    </subcellularLocation>
</comment>
<feature type="transmembrane region" description="Helical" evidence="7">
    <location>
        <begin position="309"/>
        <end position="329"/>
    </location>
</feature>
<dbReference type="GO" id="GO:0015297">
    <property type="term" value="F:antiporter activity"/>
    <property type="evidence" value="ECO:0007669"/>
    <property type="project" value="InterPro"/>
</dbReference>
<evidence type="ECO:0000313" key="10">
    <source>
        <dbReference type="Proteomes" id="UP000427906"/>
    </source>
</evidence>
<keyword evidence="4 7" id="KW-0812">Transmembrane</keyword>
<proteinExistence type="inferred from homology"/>
<feature type="transmembrane region" description="Helical" evidence="7">
    <location>
        <begin position="168"/>
        <end position="186"/>
    </location>
</feature>
<dbReference type="Pfam" id="PF00999">
    <property type="entry name" value="Na_H_Exchanger"/>
    <property type="match status" value="1"/>
</dbReference>
<dbReference type="OrthoDB" id="9781411at2"/>
<keyword evidence="3" id="KW-0813">Transport</keyword>
<feature type="transmembrane region" description="Helical" evidence="7">
    <location>
        <begin position="335"/>
        <end position="359"/>
    </location>
</feature>
<dbReference type="InterPro" id="IPR006153">
    <property type="entry name" value="Cation/H_exchanger_TM"/>
</dbReference>
<dbReference type="InterPro" id="IPR038770">
    <property type="entry name" value="Na+/solute_symporter_sf"/>
</dbReference>